<organism evidence="2 3">
    <name type="scientific">Psilocybe cyanescens</name>
    <dbReference type="NCBI Taxonomy" id="93625"/>
    <lineage>
        <taxon>Eukaryota</taxon>
        <taxon>Fungi</taxon>
        <taxon>Dikarya</taxon>
        <taxon>Basidiomycota</taxon>
        <taxon>Agaricomycotina</taxon>
        <taxon>Agaricomycetes</taxon>
        <taxon>Agaricomycetidae</taxon>
        <taxon>Agaricales</taxon>
        <taxon>Agaricineae</taxon>
        <taxon>Strophariaceae</taxon>
        <taxon>Psilocybe</taxon>
    </lineage>
</organism>
<dbReference type="AlphaFoldDB" id="A0A409XGS9"/>
<evidence type="ECO:0000259" key="1">
    <source>
        <dbReference type="Pfam" id="PF09994"/>
    </source>
</evidence>
<accession>A0A409XGS9</accession>
<feature type="domain" description="T6SS Phospholipase effector Tle1-like catalytic" evidence="1">
    <location>
        <begin position="67"/>
        <end position="115"/>
    </location>
</feature>
<proteinExistence type="predicted"/>
<keyword evidence="3" id="KW-1185">Reference proteome</keyword>
<evidence type="ECO:0000313" key="2">
    <source>
        <dbReference type="EMBL" id="PPQ89954.1"/>
    </source>
</evidence>
<comment type="caution">
    <text evidence="2">The sequence shown here is derived from an EMBL/GenBank/DDBJ whole genome shotgun (WGS) entry which is preliminary data.</text>
</comment>
<name>A0A409XGS9_PSICY</name>
<dbReference type="EMBL" id="NHYD01001764">
    <property type="protein sequence ID" value="PPQ89954.1"/>
    <property type="molecule type" value="Genomic_DNA"/>
</dbReference>
<evidence type="ECO:0000313" key="3">
    <source>
        <dbReference type="Proteomes" id="UP000283269"/>
    </source>
</evidence>
<protein>
    <recommendedName>
        <fullName evidence="1">T6SS Phospholipase effector Tle1-like catalytic domain-containing protein</fullName>
    </recommendedName>
</protein>
<gene>
    <name evidence="2" type="ORF">CVT25_010394</name>
</gene>
<dbReference type="STRING" id="93625.A0A409XGS9"/>
<dbReference type="InParanoid" id="A0A409XGS9"/>
<reference evidence="2 3" key="1">
    <citation type="journal article" date="2018" name="Evol. Lett.">
        <title>Horizontal gene cluster transfer increased hallucinogenic mushroom diversity.</title>
        <authorList>
            <person name="Reynolds H.T."/>
            <person name="Vijayakumar V."/>
            <person name="Gluck-Thaler E."/>
            <person name="Korotkin H.B."/>
            <person name="Matheny P.B."/>
            <person name="Slot J.C."/>
        </authorList>
    </citation>
    <scope>NUCLEOTIDE SEQUENCE [LARGE SCALE GENOMIC DNA]</scope>
    <source>
        <strain evidence="2 3">2631</strain>
    </source>
</reference>
<dbReference type="Pfam" id="PF09994">
    <property type="entry name" value="T6SS_Tle1-like_cat"/>
    <property type="match status" value="1"/>
</dbReference>
<sequence length="124" mass="13809">MVHHMPAVESLLLTKYHPTDSHHIQMAAYLQLDKIRPLPKDALPAHSSKELFGVKTESFAGTKPHVRQNKPANICNKKGGDVKEVWFAGSHSDIGSGNVKNLKNNQFGPSLRWITYEALHGDCK</sequence>
<dbReference type="Proteomes" id="UP000283269">
    <property type="component" value="Unassembled WGS sequence"/>
</dbReference>
<dbReference type="OrthoDB" id="538223at2759"/>
<dbReference type="InterPro" id="IPR018712">
    <property type="entry name" value="Tle1-like_cat"/>
</dbReference>